<comment type="similarity">
    <text evidence="7">Belongs to the TonB-dependent receptor family.</text>
</comment>
<feature type="signal peptide" evidence="8">
    <location>
        <begin position="1"/>
        <end position="28"/>
    </location>
</feature>
<evidence type="ECO:0000256" key="2">
    <source>
        <dbReference type="ARBA" id="ARBA00022448"/>
    </source>
</evidence>
<dbReference type="RefSeq" id="WP_379997759.1">
    <property type="nucleotide sequence ID" value="NZ_JBHSGN010000087.1"/>
</dbReference>
<feature type="chain" id="PRO_5047303710" evidence="8">
    <location>
        <begin position="29"/>
        <end position="1035"/>
    </location>
</feature>
<dbReference type="NCBIfam" id="TIGR04056">
    <property type="entry name" value="OMP_RagA_SusC"/>
    <property type="match status" value="1"/>
</dbReference>
<evidence type="ECO:0000256" key="8">
    <source>
        <dbReference type="SAM" id="SignalP"/>
    </source>
</evidence>
<dbReference type="NCBIfam" id="TIGR04057">
    <property type="entry name" value="SusC_RagA_signa"/>
    <property type="match status" value="1"/>
</dbReference>
<dbReference type="InterPro" id="IPR008969">
    <property type="entry name" value="CarboxyPept-like_regulatory"/>
</dbReference>
<feature type="domain" description="TonB-dependent receptor plug" evidence="9">
    <location>
        <begin position="123"/>
        <end position="228"/>
    </location>
</feature>
<dbReference type="SUPFAM" id="SSF49464">
    <property type="entry name" value="Carboxypeptidase regulatory domain-like"/>
    <property type="match status" value="1"/>
</dbReference>
<dbReference type="InterPro" id="IPR023996">
    <property type="entry name" value="TonB-dep_OMP_SusC/RagA"/>
</dbReference>
<evidence type="ECO:0000313" key="11">
    <source>
        <dbReference type="Proteomes" id="UP001596023"/>
    </source>
</evidence>
<gene>
    <name evidence="10" type="ORF">ACFO6W_14845</name>
</gene>
<dbReference type="Proteomes" id="UP001596023">
    <property type="component" value="Unassembled WGS sequence"/>
</dbReference>
<comment type="subcellular location">
    <subcellularLocation>
        <location evidence="1 7">Cell outer membrane</location>
        <topology evidence="1 7">Multi-pass membrane protein</topology>
    </subcellularLocation>
</comment>
<keyword evidence="4 7" id="KW-0812">Transmembrane</keyword>
<dbReference type="InterPro" id="IPR012910">
    <property type="entry name" value="Plug_dom"/>
</dbReference>
<evidence type="ECO:0000256" key="3">
    <source>
        <dbReference type="ARBA" id="ARBA00022452"/>
    </source>
</evidence>
<dbReference type="Gene3D" id="2.60.40.1120">
    <property type="entry name" value="Carboxypeptidase-like, regulatory domain"/>
    <property type="match status" value="1"/>
</dbReference>
<dbReference type="PROSITE" id="PS52016">
    <property type="entry name" value="TONB_DEPENDENT_REC_3"/>
    <property type="match status" value="1"/>
</dbReference>
<organism evidence="10 11">
    <name type="scientific">Dysgonomonas termitidis</name>
    <dbReference type="NCBI Taxonomy" id="1516126"/>
    <lineage>
        <taxon>Bacteria</taxon>
        <taxon>Pseudomonadati</taxon>
        <taxon>Bacteroidota</taxon>
        <taxon>Bacteroidia</taxon>
        <taxon>Bacteroidales</taxon>
        <taxon>Dysgonomonadaceae</taxon>
        <taxon>Dysgonomonas</taxon>
    </lineage>
</organism>
<dbReference type="Pfam" id="PF13715">
    <property type="entry name" value="CarbopepD_reg_2"/>
    <property type="match status" value="1"/>
</dbReference>
<comment type="caution">
    <text evidence="10">The sequence shown here is derived from an EMBL/GenBank/DDBJ whole genome shotgun (WGS) entry which is preliminary data.</text>
</comment>
<dbReference type="SUPFAM" id="SSF56935">
    <property type="entry name" value="Porins"/>
    <property type="match status" value="1"/>
</dbReference>
<reference evidence="11" key="1">
    <citation type="journal article" date="2019" name="Int. J. Syst. Evol. Microbiol.">
        <title>The Global Catalogue of Microorganisms (GCM) 10K type strain sequencing project: providing services to taxonomists for standard genome sequencing and annotation.</title>
        <authorList>
            <consortium name="The Broad Institute Genomics Platform"/>
            <consortium name="The Broad Institute Genome Sequencing Center for Infectious Disease"/>
            <person name="Wu L."/>
            <person name="Ma J."/>
        </authorList>
    </citation>
    <scope>NUCLEOTIDE SEQUENCE [LARGE SCALE GENOMIC DNA]</scope>
    <source>
        <strain evidence="11">CCUG 66188</strain>
    </source>
</reference>
<dbReference type="InterPro" id="IPR037066">
    <property type="entry name" value="Plug_dom_sf"/>
</dbReference>
<proteinExistence type="inferred from homology"/>
<evidence type="ECO:0000256" key="7">
    <source>
        <dbReference type="PROSITE-ProRule" id="PRU01360"/>
    </source>
</evidence>
<protein>
    <submittedName>
        <fullName evidence="10">SusC/RagA family TonB-linked outer membrane protein</fullName>
    </submittedName>
</protein>
<dbReference type="InterPro" id="IPR023997">
    <property type="entry name" value="TonB-dep_OMP_SusC/RagA_CS"/>
</dbReference>
<dbReference type="Gene3D" id="2.40.170.20">
    <property type="entry name" value="TonB-dependent receptor, beta-barrel domain"/>
    <property type="match status" value="1"/>
</dbReference>
<dbReference type="EMBL" id="JBHSGN010000087">
    <property type="protein sequence ID" value="MFC4674978.1"/>
    <property type="molecule type" value="Genomic_DNA"/>
</dbReference>
<keyword evidence="2 7" id="KW-0813">Transport</keyword>
<dbReference type="Pfam" id="PF07715">
    <property type="entry name" value="Plug"/>
    <property type="match status" value="1"/>
</dbReference>
<evidence type="ECO:0000313" key="10">
    <source>
        <dbReference type="EMBL" id="MFC4674978.1"/>
    </source>
</evidence>
<keyword evidence="6 7" id="KW-0998">Cell outer membrane</keyword>
<evidence type="ECO:0000256" key="1">
    <source>
        <dbReference type="ARBA" id="ARBA00004571"/>
    </source>
</evidence>
<evidence type="ECO:0000256" key="6">
    <source>
        <dbReference type="ARBA" id="ARBA00023237"/>
    </source>
</evidence>
<dbReference type="InterPro" id="IPR039426">
    <property type="entry name" value="TonB-dep_rcpt-like"/>
</dbReference>
<dbReference type="InterPro" id="IPR036942">
    <property type="entry name" value="Beta-barrel_TonB_sf"/>
</dbReference>
<dbReference type="Gene3D" id="2.170.130.10">
    <property type="entry name" value="TonB-dependent receptor, plug domain"/>
    <property type="match status" value="1"/>
</dbReference>
<accession>A0ABV9KYY1</accession>
<sequence length="1035" mass="116014">MRHMKRRRNGKYFLLMMCCFLNLVFAFAQSGRVITGRVSDSKGELLAGVVVTEVGTTNGVITDENGTYSIGTKSNSAVLRFTCIGFKEKVEEIGNRKVIDVALDEDVAFLDEVVVVGFGSQKKASVVGAISTVEPQSLLTAPVRSVSNNLAGKLAGVIAVQRSGNPWFNDSDFWIRGMSSFGNSKPLVLIDGIERSLHDMDPNEIESFSVLKDAAASAVYGVRGANGVIMITTKRGKIGAPKVSARVEQAYTKPTKLPKYIGSVKYLELMNDVYLDAYPNQSPLFNNATIENYRNQTDPELYPDINWWDVVAKDFASSTTANLDINGGSDILRYALTLGLYNESGIIERDKNQAWDSSLKVRRYNVRSNVDVNLTKTTLFRFNLGGHLIARNSPPGWNETDVGIFYQASRIPPYVHPPVYSTGEIPRVYARENPWAWATQRGYETLNRHKIESLASVEQDLKFITPGLSAKLSFSFDRYSGSYKVRGKNPDYYTPATERDANGNLALSIYTYGQQFLGYDVGSEWGEQSIYLEGAINYERTFDKKHAVNSMLLYNQRELERGTEYWDRLPYRTQGFAGRFSYTYNTRYVAEFNFGYNGSENFAKGNRFGFFPSVSLGWIISQESFMEGLANTISNLKLRGSWGEVGNSILGVNIWDNRFAYLSTINESYGWYTFGTDSNFHRVGKAEGNAENTALTWETSTKTNLGLEVGLWGNSVNLTADVFMDKRRDIFMQRRTVPGSAGFMQTPYANFGKVENKGFELSLNANKKLSDDWHISAMANYTFARNKIIEKDEPAAVIGTNRAETGHPINQIFGLVSEGLFTEDDFDTNGNLKQEIPAHTFGTVRPGDIKYKDLNGDNSIDARDRTAIGGTFNPEIVYGFGANIKYKAIDFGFFFQGTANTYQMLGGENWLPGTALGATGNVFTNIDDRWTKENPNQNVFWPRLTYGANTNNEQASTWWLRDMSFLRLRTLEVGYTLPQVWTRSAGIENLRLFARASNIFTFSKFKLWDPELATTDGLKYPMTQSISFGLSINFQ</sequence>
<evidence type="ECO:0000259" key="9">
    <source>
        <dbReference type="Pfam" id="PF07715"/>
    </source>
</evidence>
<keyword evidence="5 7" id="KW-0472">Membrane</keyword>
<evidence type="ECO:0000256" key="5">
    <source>
        <dbReference type="ARBA" id="ARBA00023136"/>
    </source>
</evidence>
<keyword evidence="8" id="KW-0732">Signal</keyword>
<name>A0ABV9KYY1_9BACT</name>
<keyword evidence="3 7" id="KW-1134">Transmembrane beta strand</keyword>
<keyword evidence="11" id="KW-1185">Reference proteome</keyword>
<evidence type="ECO:0000256" key="4">
    <source>
        <dbReference type="ARBA" id="ARBA00022692"/>
    </source>
</evidence>